<dbReference type="OrthoDB" id="3030719at2759"/>
<accession>A0A8H6S6F5</accession>
<gene>
    <name evidence="1" type="ORF">MIND_01206400</name>
</gene>
<proteinExistence type="predicted"/>
<keyword evidence="2" id="KW-1185">Reference proteome</keyword>
<dbReference type="AlphaFoldDB" id="A0A8H6S6F5"/>
<dbReference type="Proteomes" id="UP000636479">
    <property type="component" value="Unassembled WGS sequence"/>
</dbReference>
<comment type="caution">
    <text evidence="1">The sequence shown here is derived from an EMBL/GenBank/DDBJ whole genome shotgun (WGS) entry which is preliminary data.</text>
</comment>
<evidence type="ECO:0000313" key="2">
    <source>
        <dbReference type="Proteomes" id="UP000636479"/>
    </source>
</evidence>
<reference evidence="1" key="1">
    <citation type="submission" date="2020-05" db="EMBL/GenBank/DDBJ databases">
        <title>Mycena genomes resolve the evolution of fungal bioluminescence.</title>
        <authorList>
            <person name="Tsai I.J."/>
        </authorList>
    </citation>
    <scope>NUCLEOTIDE SEQUENCE</scope>
    <source>
        <strain evidence="1">171206Taipei</strain>
    </source>
</reference>
<organism evidence="1 2">
    <name type="scientific">Mycena indigotica</name>
    <dbReference type="NCBI Taxonomy" id="2126181"/>
    <lineage>
        <taxon>Eukaryota</taxon>
        <taxon>Fungi</taxon>
        <taxon>Dikarya</taxon>
        <taxon>Basidiomycota</taxon>
        <taxon>Agaricomycotina</taxon>
        <taxon>Agaricomycetes</taxon>
        <taxon>Agaricomycetidae</taxon>
        <taxon>Agaricales</taxon>
        <taxon>Marasmiineae</taxon>
        <taxon>Mycenaceae</taxon>
        <taxon>Mycena</taxon>
    </lineage>
</organism>
<dbReference type="RefSeq" id="XP_037215498.1">
    <property type="nucleotide sequence ID" value="XM_037368572.1"/>
</dbReference>
<sequence length="449" mass="50599">MPPKRRSRYNSRRVRVLPFDGATTETEMEKASTARLRLGQIVIDIREAGSREQVALLEHEKEQLEKYIAGYKYPVALLPAEIVREIFLHFLPPYPQRSPLVGMHSAHVLGEVCGRWREISLGTPVLWATITVALHKNRILPHKLDLLKLFLARSKSHPLSIMFKVDDDVDPMPFARLLFDHSDRWEHVAIRIPARATLPASLDKGLPRLRSIDIQPDFDPLHDGSHFSSVHEVLLKAVETAHALERLHSRFSLLCDPLRFSLSHLTVLNVEYVYLDQMPIILRRTPNLVHCSIRALMNSTTVNINEAIQLAELQSLVLNYCPPLPEPIDISQFLSLLIIPSLRTLKLTLPNETATAINIVENIVEKSECRLQTLVIAALSPDGPPEDELQRRFRAAFPAVDHVAVGNNGKGMYGGGEGLFYGFAMDSYDPVEHDVGFLNISAFNEVDVL</sequence>
<dbReference type="GeneID" id="59351088"/>
<evidence type="ECO:0000313" key="1">
    <source>
        <dbReference type="EMBL" id="KAF7293070.1"/>
    </source>
</evidence>
<dbReference type="EMBL" id="JACAZF010000011">
    <property type="protein sequence ID" value="KAF7293070.1"/>
    <property type="molecule type" value="Genomic_DNA"/>
</dbReference>
<dbReference type="SUPFAM" id="SSF52047">
    <property type="entry name" value="RNI-like"/>
    <property type="match status" value="1"/>
</dbReference>
<protein>
    <submittedName>
        <fullName evidence="1">F-box domain-containing protein</fullName>
    </submittedName>
</protein>
<name>A0A8H6S6F5_9AGAR</name>